<dbReference type="PANTHER" id="PTHR43155:SF2">
    <property type="entry name" value="CYCLIC DI-GMP PHOSPHODIESTERASE PA4108"/>
    <property type="match status" value="1"/>
</dbReference>
<dbReference type="Pfam" id="PF13487">
    <property type="entry name" value="HD_5"/>
    <property type="match status" value="1"/>
</dbReference>
<name>X1AAA1_9ZZZZ</name>
<dbReference type="SMART" id="SM00471">
    <property type="entry name" value="HDc"/>
    <property type="match status" value="1"/>
</dbReference>
<feature type="domain" description="HD-GYP" evidence="1">
    <location>
        <begin position="41"/>
        <end position="230"/>
    </location>
</feature>
<evidence type="ECO:0000259" key="1">
    <source>
        <dbReference type="PROSITE" id="PS51832"/>
    </source>
</evidence>
<gene>
    <name evidence="2" type="ORF">S01H4_35526</name>
</gene>
<comment type="caution">
    <text evidence="2">The sequence shown here is derived from an EMBL/GenBank/DDBJ whole genome shotgun (WGS) entry which is preliminary data.</text>
</comment>
<organism evidence="2">
    <name type="scientific">marine sediment metagenome</name>
    <dbReference type="NCBI Taxonomy" id="412755"/>
    <lineage>
        <taxon>unclassified sequences</taxon>
        <taxon>metagenomes</taxon>
        <taxon>ecological metagenomes</taxon>
    </lineage>
</organism>
<dbReference type="PANTHER" id="PTHR43155">
    <property type="entry name" value="CYCLIC DI-GMP PHOSPHODIESTERASE PA4108-RELATED"/>
    <property type="match status" value="1"/>
</dbReference>
<evidence type="ECO:0000313" key="2">
    <source>
        <dbReference type="EMBL" id="GAG79405.1"/>
    </source>
</evidence>
<dbReference type="CDD" id="cd00077">
    <property type="entry name" value="HDc"/>
    <property type="match status" value="1"/>
</dbReference>
<proteinExistence type="predicted"/>
<dbReference type="Gene3D" id="1.10.3210.10">
    <property type="entry name" value="Hypothetical protein af1432"/>
    <property type="match status" value="1"/>
</dbReference>
<dbReference type="InterPro" id="IPR037522">
    <property type="entry name" value="HD_GYP_dom"/>
</dbReference>
<sequence length="230" mass="25911">GGKIPLSIAIGASTKSKSHQDFAKVIKKAEDDMYRHKLIEAKSIISSIISSLEKTLFEKSIKTEKHTARIKEMALKLGKSIKLSQNEIDELSLLATIHDIGKVAILDVILNKKENLSKKEWDIIKRHPEIGYRIAVSSKQLSSIAEYILTVHEWWDGNGYPQGLKGEDIPVLSRIIAAVDAYEVMITGRPYKKAVSKGEAIAELEKCSGTQFDPRLVKKFIRILKRNRKY</sequence>
<dbReference type="EMBL" id="BART01018900">
    <property type="protein sequence ID" value="GAG79405.1"/>
    <property type="molecule type" value="Genomic_DNA"/>
</dbReference>
<dbReference type="SUPFAM" id="SSF109604">
    <property type="entry name" value="HD-domain/PDEase-like"/>
    <property type="match status" value="1"/>
</dbReference>
<accession>X1AAA1</accession>
<dbReference type="InterPro" id="IPR003607">
    <property type="entry name" value="HD/PDEase_dom"/>
</dbReference>
<protein>
    <recommendedName>
        <fullName evidence="1">HD-GYP domain-containing protein</fullName>
    </recommendedName>
</protein>
<dbReference type="AlphaFoldDB" id="X1AAA1"/>
<dbReference type="PROSITE" id="PS51832">
    <property type="entry name" value="HD_GYP"/>
    <property type="match status" value="1"/>
</dbReference>
<feature type="non-terminal residue" evidence="2">
    <location>
        <position position="1"/>
    </location>
</feature>
<reference evidence="2" key="1">
    <citation type="journal article" date="2014" name="Front. Microbiol.">
        <title>High frequency of phylogenetically diverse reductive dehalogenase-homologous genes in deep subseafloor sedimentary metagenomes.</title>
        <authorList>
            <person name="Kawai M."/>
            <person name="Futagami T."/>
            <person name="Toyoda A."/>
            <person name="Takaki Y."/>
            <person name="Nishi S."/>
            <person name="Hori S."/>
            <person name="Arai W."/>
            <person name="Tsubouchi T."/>
            <person name="Morono Y."/>
            <person name="Uchiyama I."/>
            <person name="Ito T."/>
            <person name="Fujiyama A."/>
            <person name="Inagaki F."/>
            <person name="Takami H."/>
        </authorList>
    </citation>
    <scope>NUCLEOTIDE SEQUENCE</scope>
    <source>
        <strain evidence="2">Expedition CK06-06</strain>
    </source>
</reference>